<keyword evidence="2" id="KW-1185">Reference proteome</keyword>
<dbReference type="InterPro" id="IPR053098">
    <property type="entry name" value="Petuviruses_polyprotein"/>
</dbReference>
<evidence type="ECO:0000313" key="1">
    <source>
        <dbReference type="EMBL" id="PKI36379.1"/>
    </source>
</evidence>
<evidence type="ECO:0000313" key="2">
    <source>
        <dbReference type="Proteomes" id="UP000233551"/>
    </source>
</evidence>
<proteinExistence type="predicted"/>
<dbReference type="SUPFAM" id="SSF56672">
    <property type="entry name" value="DNA/RNA polymerases"/>
    <property type="match status" value="1"/>
</dbReference>
<comment type="caution">
    <text evidence="1">The sequence shown here is derived from an EMBL/GenBank/DDBJ whole genome shotgun (WGS) entry which is preliminary data.</text>
</comment>
<dbReference type="EMBL" id="PGOL01004882">
    <property type="protein sequence ID" value="PKI36379.1"/>
    <property type="molecule type" value="Genomic_DNA"/>
</dbReference>
<accession>A0A2I0HXE2</accession>
<name>A0A2I0HXE2_PUNGR</name>
<organism evidence="1 2">
    <name type="scientific">Punica granatum</name>
    <name type="common">Pomegranate</name>
    <dbReference type="NCBI Taxonomy" id="22663"/>
    <lineage>
        <taxon>Eukaryota</taxon>
        <taxon>Viridiplantae</taxon>
        <taxon>Streptophyta</taxon>
        <taxon>Embryophyta</taxon>
        <taxon>Tracheophyta</taxon>
        <taxon>Spermatophyta</taxon>
        <taxon>Magnoliopsida</taxon>
        <taxon>eudicotyledons</taxon>
        <taxon>Gunneridae</taxon>
        <taxon>Pentapetalae</taxon>
        <taxon>rosids</taxon>
        <taxon>malvids</taxon>
        <taxon>Myrtales</taxon>
        <taxon>Lythraceae</taxon>
        <taxon>Punica</taxon>
    </lineage>
</organism>
<dbReference type="Gene3D" id="3.10.10.10">
    <property type="entry name" value="HIV Type 1 Reverse Transcriptase, subunit A, domain 1"/>
    <property type="match status" value="1"/>
</dbReference>
<reference evidence="1 2" key="1">
    <citation type="submission" date="2017-11" db="EMBL/GenBank/DDBJ databases">
        <title>De-novo sequencing of pomegranate (Punica granatum L.) genome.</title>
        <authorList>
            <person name="Akparov Z."/>
            <person name="Amiraslanov A."/>
            <person name="Hajiyeva S."/>
            <person name="Abbasov M."/>
            <person name="Kaur K."/>
            <person name="Hamwieh A."/>
            <person name="Solovyev V."/>
            <person name="Salamov A."/>
            <person name="Braich B."/>
            <person name="Kosarev P."/>
            <person name="Mahmoud A."/>
            <person name="Hajiyev E."/>
            <person name="Babayeva S."/>
            <person name="Izzatullayeva V."/>
            <person name="Mammadov A."/>
            <person name="Mammadov A."/>
            <person name="Sharifova S."/>
            <person name="Ojaghi J."/>
            <person name="Eynullazada K."/>
            <person name="Bayramov B."/>
            <person name="Abdulazimova A."/>
            <person name="Shahmuradov I."/>
        </authorList>
    </citation>
    <scope>NUCLEOTIDE SEQUENCE [LARGE SCALE GENOMIC DNA]</scope>
    <source>
        <strain evidence="2">cv. AG2017</strain>
        <tissue evidence="1">Leaf</tissue>
    </source>
</reference>
<dbReference type="AlphaFoldDB" id="A0A2I0HXE2"/>
<dbReference type="InterPro" id="IPR043502">
    <property type="entry name" value="DNA/RNA_pol_sf"/>
</dbReference>
<protein>
    <submittedName>
        <fullName evidence="1">Uncharacterized protein</fullName>
    </submittedName>
</protein>
<dbReference type="PANTHER" id="PTHR48435:SF1">
    <property type="entry name" value="POLYPROTEIN"/>
    <property type="match status" value="1"/>
</dbReference>
<sequence>MVKLFYELGGRFFSKSSFPLLLAGAVEMLLQARGKRVIDCTVGKIQQEIHVALEDACMKKQAIREVLKGDKSMEKACKRPALYIKCSSKDKTCSCPTKKKKKHYKKWKMSKAKSRRYSRKKWKYLRKKRRFGKYKSSSCYICNRQDICYMAAVDIEGINLVNSVPHVPVSIYTFKYATPIKVIVFLDIGAAQTIMNPEVLGSALPRKVVVIGWDIITKVNKLRMTLEGVCFKLYFQPYVQTPRLFIAQEDEVKQILSELFFVRLSFKKNDDINPTKASHSGMNPEHQKLATAKCAELLQQDRIEPSNSPWAYEAFYVNKQYEQVRGKLGLVINYQTLNYFL</sequence>
<dbReference type="PANTHER" id="PTHR48435">
    <property type="entry name" value="POLYPROTEIN"/>
    <property type="match status" value="1"/>
</dbReference>
<dbReference type="Proteomes" id="UP000233551">
    <property type="component" value="Unassembled WGS sequence"/>
</dbReference>
<gene>
    <name evidence="1" type="ORF">CRG98_043231</name>
</gene>